<dbReference type="Proteomes" id="UP000663067">
    <property type="component" value="Chromosome"/>
</dbReference>
<reference evidence="1 3" key="1">
    <citation type="submission" date="2017-07" db="EMBL/GenBank/DDBJ databases">
        <title>Bifidobacterium novel species.</title>
        <authorList>
            <person name="Lugli G.A."/>
            <person name="Milani C."/>
            <person name="Duranti S."/>
            <person name="Mangifesta M."/>
        </authorList>
    </citation>
    <scope>NUCLEOTIDE SEQUENCE [LARGE SCALE GENOMIC DNA]</scope>
    <source>
        <strain evidence="1 3">45</strain>
    </source>
</reference>
<evidence type="ECO:0000313" key="4">
    <source>
        <dbReference type="Proteomes" id="UP000663067"/>
    </source>
</evidence>
<protein>
    <submittedName>
        <fullName evidence="1">Uncharacterized protein</fullName>
    </submittedName>
</protein>
<gene>
    <name evidence="2" type="ORF">BLI708_06695</name>
    <name evidence="1" type="ORF">Tam1G_1599</name>
</gene>
<dbReference type="AlphaFoldDB" id="A0A2N5IQV0"/>
<dbReference type="EMBL" id="CP071591">
    <property type="protein sequence ID" value="QSY56960.1"/>
    <property type="molecule type" value="Genomic_DNA"/>
</dbReference>
<keyword evidence="4" id="KW-1185">Reference proteome</keyword>
<evidence type="ECO:0000313" key="1">
    <source>
        <dbReference type="EMBL" id="PLS24336.1"/>
    </source>
</evidence>
<dbReference type="Proteomes" id="UP000234855">
    <property type="component" value="Unassembled WGS sequence"/>
</dbReference>
<evidence type="ECO:0000313" key="3">
    <source>
        <dbReference type="Proteomes" id="UP000234855"/>
    </source>
</evidence>
<name>A0A2N5IQV0_9BIFI</name>
<reference evidence="2 4" key="2">
    <citation type="submission" date="2021-03" db="EMBL/GenBank/DDBJ databases">
        <title>Genome sequencing of Bifidobacterium imperatoris JCM 32708.</title>
        <authorList>
            <person name="Kim J."/>
        </authorList>
    </citation>
    <scope>NUCLEOTIDE SEQUENCE [LARGE SCALE GENOMIC DNA]</scope>
    <source>
        <strain evidence="2 4">JCM 32708</strain>
    </source>
</reference>
<evidence type="ECO:0000313" key="2">
    <source>
        <dbReference type="EMBL" id="QSY56960.1"/>
    </source>
</evidence>
<dbReference type="EMBL" id="NMWV01000023">
    <property type="protein sequence ID" value="PLS24336.1"/>
    <property type="molecule type" value="Genomic_DNA"/>
</dbReference>
<organism evidence="1 3">
    <name type="scientific">Bifidobacterium imperatoris</name>
    <dbReference type="NCBI Taxonomy" id="2020965"/>
    <lineage>
        <taxon>Bacteria</taxon>
        <taxon>Bacillati</taxon>
        <taxon>Actinomycetota</taxon>
        <taxon>Actinomycetes</taxon>
        <taxon>Bifidobacteriales</taxon>
        <taxon>Bifidobacteriaceae</taxon>
        <taxon>Bifidobacterium</taxon>
    </lineage>
</organism>
<sequence length="511" mass="56218">MQKPYMFIDWGEGWTGLNDPQQDIAAFSTFSIEWGVQNIDSQPDPSVMTFTIRDRKGWLTGHAITLAGARLLVQITEQPTWNMLTTDMGAWGAQKNPLSRLHSAYSPSIPGTPDNTAITLFDGIIGNGGTATAYRDGWKLKLSASGRLLLWKRLASQGPTSTDTRWNEQHWVNTTTADRLNELNRRAIEAGAPSADATGLETTGTPASYGVDEYPTQLDLLHRLYAHHPELPLWYEVPHKDASRVEYTPLNSPVTIGVTVEGVMTVNETPAISAKLVETDDEQGLTIPEPVTQLVIKGKKATADDKGVLGFEEAEATLTDQNRLPANLTATQSSITLESDMTLQDDSGGVFTRAGGATWKPSDTDRQQTAIWIETKDRRLTPDTIVFDGRRIDPAEHPELYLTSPPGPLIFQGMRSGQLTDESNRPATGGAYTAIGGTLTFDWQDSTPVLRNEVTLWPLPLVQTDSSTWADLKAWPATWAETVMSLAELGLIHDFEQPKPLDQPNWEGQQQ</sequence>
<dbReference type="RefSeq" id="WP_101626139.1">
    <property type="nucleotide sequence ID" value="NZ_CP071591.1"/>
</dbReference>
<accession>A0A2N5IQV0</accession>
<proteinExistence type="predicted"/>